<feature type="compositionally biased region" description="Pro residues" evidence="1">
    <location>
        <begin position="85"/>
        <end position="125"/>
    </location>
</feature>
<feature type="region of interest" description="Disordered" evidence="1">
    <location>
        <begin position="258"/>
        <end position="277"/>
    </location>
</feature>
<feature type="region of interest" description="Disordered" evidence="1">
    <location>
        <begin position="162"/>
        <end position="217"/>
    </location>
</feature>
<keyword evidence="2" id="KW-0472">Membrane</keyword>
<feature type="compositionally biased region" description="Low complexity" evidence="1">
    <location>
        <begin position="71"/>
        <end position="84"/>
    </location>
</feature>
<keyword evidence="2" id="KW-1133">Transmembrane helix</keyword>
<dbReference type="KEGG" id="tso:IZ6_06400"/>
<evidence type="ECO:0000313" key="3">
    <source>
        <dbReference type="EMBL" id="BCJ89905.1"/>
    </source>
</evidence>
<dbReference type="AlphaFoldDB" id="A0A6S6QQ79"/>
<feature type="region of interest" description="Disordered" evidence="1">
    <location>
        <begin position="65"/>
        <end position="139"/>
    </location>
</feature>
<protein>
    <submittedName>
        <fullName evidence="3">Uncharacterized protein</fullName>
    </submittedName>
</protein>
<name>A0A6S6QQ79_9HYPH</name>
<organism evidence="3 4">
    <name type="scientific">Terrihabitans soli</name>
    <dbReference type="NCBI Taxonomy" id="708113"/>
    <lineage>
        <taxon>Bacteria</taxon>
        <taxon>Pseudomonadati</taxon>
        <taxon>Pseudomonadota</taxon>
        <taxon>Alphaproteobacteria</taxon>
        <taxon>Hyphomicrobiales</taxon>
        <taxon>Terrihabitans</taxon>
    </lineage>
</organism>
<gene>
    <name evidence="3" type="ORF">IZ6_06400</name>
</gene>
<evidence type="ECO:0000313" key="4">
    <source>
        <dbReference type="Proteomes" id="UP000515317"/>
    </source>
</evidence>
<reference evidence="3 4" key="1">
    <citation type="submission" date="2020-08" db="EMBL/GenBank/DDBJ databases">
        <title>Genome sequence of Rhizobiales bacterium strain IZ6.</title>
        <authorList>
            <person name="Nakai R."/>
            <person name="Naganuma T."/>
        </authorList>
    </citation>
    <scope>NUCLEOTIDE SEQUENCE [LARGE SCALE GENOMIC DNA]</scope>
    <source>
        <strain evidence="3 4">IZ6</strain>
    </source>
</reference>
<keyword evidence="4" id="KW-1185">Reference proteome</keyword>
<evidence type="ECO:0000256" key="1">
    <source>
        <dbReference type="SAM" id="MobiDB-lite"/>
    </source>
</evidence>
<keyword evidence="2" id="KW-0812">Transmembrane</keyword>
<accession>A0A6S6QQ79</accession>
<dbReference type="RefSeq" id="WP_222876576.1">
    <property type="nucleotide sequence ID" value="NZ_AP023361.1"/>
</dbReference>
<sequence>MADYYPVLTRAISGLDPNTAETRRGVYERARQAIVKQLRGYDPPLSESEITKERLNLEEAVRRIEAEHRAQQNATAAQNAAGAPNPEPPPLTAAPSPMAPNPARPPSAPPASPPPPSSARPPAPPQRMTGGEGLQQVHAAAAAAASLGAATANAQVSANTTRAAFDGPNPNGLPPTSRVEPNFRSGLAGDRLPPGMDAGDLNPNLREPEEEEAPPRRGGVGSLIAVVLLLAIGVGGFLMRDQIMPLLGLDSGDTVEVSSDGPKSVDRVGGSETVPGTIAREETPPAIAVAPTEAPPAETPPVTTMPPAVAGSQRAILYDEAPDKQGGQASSGAVMWRTEPKPDAPSELQLIGDISIPDRQLKATFTLTRNLDNTLPASHVIEVGFTLPPDFNNVGVGNVPGILFKKSEEEGGSPLKGMSVKVTKNLFWIGLEATPADRAQNIDAIRSRGWVDIPILYDNGRRAVLTIEKGPVGEQAFEAAFAAWDTTPAVALPPAR</sequence>
<proteinExistence type="predicted"/>
<dbReference type="EMBL" id="AP023361">
    <property type="protein sequence ID" value="BCJ89905.1"/>
    <property type="molecule type" value="Genomic_DNA"/>
</dbReference>
<dbReference type="Proteomes" id="UP000515317">
    <property type="component" value="Chromosome"/>
</dbReference>
<feature type="transmembrane region" description="Helical" evidence="2">
    <location>
        <begin position="220"/>
        <end position="239"/>
    </location>
</feature>
<evidence type="ECO:0000256" key="2">
    <source>
        <dbReference type="SAM" id="Phobius"/>
    </source>
</evidence>